<name>A0A6N9HJF3_9BURK</name>
<evidence type="ECO:0000313" key="2">
    <source>
        <dbReference type="EMBL" id="MYN02925.1"/>
    </source>
</evidence>
<gene>
    <name evidence="2" type="ORF">GTP41_12520</name>
</gene>
<comment type="caution">
    <text evidence="2">The sequence shown here is derived from an EMBL/GenBank/DDBJ whole genome shotgun (WGS) entry which is preliminary data.</text>
</comment>
<feature type="transmembrane region" description="Helical" evidence="1">
    <location>
        <begin position="106"/>
        <end position="128"/>
    </location>
</feature>
<feature type="transmembrane region" description="Helical" evidence="1">
    <location>
        <begin position="58"/>
        <end position="77"/>
    </location>
</feature>
<proteinExistence type="predicted"/>
<evidence type="ECO:0000256" key="1">
    <source>
        <dbReference type="SAM" id="Phobius"/>
    </source>
</evidence>
<keyword evidence="1" id="KW-1133">Transmembrane helix</keyword>
<keyword evidence="1" id="KW-0472">Membrane</keyword>
<keyword evidence="3" id="KW-1185">Reference proteome</keyword>
<protein>
    <submittedName>
        <fullName evidence="2">Uncharacterized protein</fullName>
    </submittedName>
</protein>
<feature type="transmembrane region" description="Helical" evidence="1">
    <location>
        <begin position="31"/>
        <end position="52"/>
    </location>
</feature>
<dbReference type="AlphaFoldDB" id="A0A6N9HJF3"/>
<dbReference type="Proteomes" id="UP000448575">
    <property type="component" value="Unassembled WGS sequence"/>
</dbReference>
<reference evidence="2 3" key="1">
    <citation type="submission" date="2019-12" db="EMBL/GenBank/DDBJ databases">
        <title>Novel species isolated from a subtropical stream in China.</title>
        <authorList>
            <person name="Lu H."/>
        </authorList>
    </citation>
    <scope>NUCLEOTIDE SEQUENCE [LARGE SCALE GENOMIC DNA]</scope>
    <source>
        <strain evidence="2 3">DS3</strain>
    </source>
</reference>
<accession>A0A6N9HJF3</accession>
<dbReference type="RefSeq" id="WP_161025914.1">
    <property type="nucleotide sequence ID" value="NZ_WWCJ01000008.1"/>
</dbReference>
<organism evidence="2 3">
    <name type="scientific">Pseudoduganella guangdongensis</name>
    <dbReference type="NCBI Taxonomy" id="2692179"/>
    <lineage>
        <taxon>Bacteria</taxon>
        <taxon>Pseudomonadati</taxon>
        <taxon>Pseudomonadota</taxon>
        <taxon>Betaproteobacteria</taxon>
        <taxon>Burkholderiales</taxon>
        <taxon>Oxalobacteraceae</taxon>
        <taxon>Telluria group</taxon>
        <taxon>Pseudoduganella</taxon>
    </lineage>
</organism>
<dbReference type="EMBL" id="WWCJ01000008">
    <property type="protein sequence ID" value="MYN02925.1"/>
    <property type="molecule type" value="Genomic_DNA"/>
</dbReference>
<evidence type="ECO:0000313" key="3">
    <source>
        <dbReference type="Proteomes" id="UP000448575"/>
    </source>
</evidence>
<sequence>MNPYLPPVADVAVERAMPEVPPEVQKKIKQAWIAGAISGSMTLLFTLLAISGTKAAGFNAWNFIDVVLIFGLAFGIYKKSRACAVLMLVYFVVSKILIAIETGSVSGTVLAIIFIYYYAQGIAGTFAYHKLVKQ</sequence>
<keyword evidence="1" id="KW-0812">Transmembrane</keyword>